<keyword evidence="13" id="KW-0206">Cytoskeleton</keyword>
<dbReference type="GO" id="GO:0042729">
    <property type="term" value="C:DASH complex"/>
    <property type="evidence" value="ECO:0007669"/>
    <property type="project" value="InterPro"/>
</dbReference>
<keyword evidence="11" id="KW-0995">Kinetochore</keyword>
<evidence type="ECO:0000256" key="8">
    <source>
        <dbReference type="ARBA" id="ARBA00022701"/>
    </source>
</evidence>
<evidence type="ECO:0000313" key="20">
    <source>
        <dbReference type="EMBL" id="KAE8268618.1"/>
    </source>
</evidence>
<keyword evidence="21" id="KW-1185">Reference proteome</keyword>
<keyword evidence="14" id="KW-0539">Nucleus</keyword>
<protein>
    <recommendedName>
        <fullName evidence="17">DASH complex subunit DUO1</fullName>
    </recommendedName>
    <alternativeName>
        <fullName evidence="18">Outer kinetochore protein DUO1</fullName>
    </alternativeName>
</protein>
<feature type="region of interest" description="Disordered" evidence="19">
    <location>
        <begin position="56"/>
        <end position="240"/>
    </location>
</feature>
<dbReference type="EMBL" id="LWDG02000139">
    <property type="protein sequence ID" value="KAE8268618.1"/>
    <property type="molecule type" value="Genomic_DNA"/>
</dbReference>
<feature type="compositionally biased region" description="Polar residues" evidence="19">
    <location>
        <begin position="110"/>
        <end position="120"/>
    </location>
</feature>
<evidence type="ECO:0000256" key="17">
    <source>
        <dbReference type="ARBA" id="ARBA00044152"/>
    </source>
</evidence>
<evidence type="ECO:0000313" key="21">
    <source>
        <dbReference type="Proteomes" id="UP000078113"/>
    </source>
</evidence>
<evidence type="ECO:0000256" key="1">
    <source>
        <dbReference type="ARBA" id="ARBA00004123"/>
    </source>
</evidence>
<dbReference type="PANTHER" id="PTHR28216:SF1">
    <property type="entry name" value="DASH COMPLEX SUBUNIT DUO1"/>
    <property type="match status" value="1"/>
</dbReference>
<keyword evidence="6" id="KW-0963">Cytoplasm</keyword>
<accession>A0A8X7T596</accession>
<keyword evidence="8" id="KW-0493">Microtubule</keyword>
<organism evidence="20 21">
    <name type="scientific">Tilletia walkeri</name>
    <dbReference type="NCBI Taxonomy" id="117179"/>
    <lineage>
        <taxon>Eukaryota</taxon>
        <taxon>Fungi</taxon>
        <taxon>Dikarya</taxon>
        <taxon>Basidiomycota</taxon>
        <taxon>Ustilaginomycotina</taxon>
        <taxon>Exobasidiomycetes</taxon>
        <taxon>Tilletiales</taxon>
        <taxon>Tilletiaceae</taxon>
        <taxon>Tilletia</taxon>
    </lineage>
</organism>
<dbReference type="InterPro" id="IPR013960">
    <property type="entry name" value="DASH_Duo1"/>
</dbReference>
<evidence type="ECO:0000256" key="12">
    <source>
        <dbReference type="ARBA" id="ARBA00023054"/>
    </source>
</evidence>
<feature type="compositionally biased region" description="Basic and acidic residues" evidence="19">
    <location>
        <begin position="346"/>
        <end position="378"/>
    </location>
</feature>
<dbReference type="Proteomes" id="UP000078113">
    <property type="component" value="Unassembled WGS sequence"/>
</dbReference>
<dbReference type="GO" id="GO:0051301">
    <property type="term" value="P:cell division"/>
    <property type="evidence" value="ECO:0007669"/>
    <property type="project" value="UniProtKB-KW"/>
</dbReference>
<feature type="compositionally biased region" description="Low complexity" evidence="19">
    <location>
        <begin position="23"/>
        <end position="32"/>
    </location>
</feature>
<dbReference type="GO" id="GO:0005874">
    <property type="term" value="C:microtubule"/>
    <property type="evidence" value="ECO:0007669"/>
    <property type="project" value="UniProtKB-KW"/>
</dbReference>
<feature type="compositionally biased region" description="Low complexity" evidence="19">
    <location>
        <begin position="220"/>
        <end position="233"/>
    </location>
</feature>
<evidence type="ECO:0000256" key="13">
    <source>
        <dbReference type="ARBA" id="ARBA00023212"/>
    </source>
</evidence>
<feature type="region of interest" description="Disordered" evidence="19">
    <location>
        <begin position="346"/>
        <end position="469"/>
    </location>
</feature>
<feature type="compositionally biased region" description="Pro residues" evidence="19">
    <location>
        <begin position="460"/>
        <end position="469"/>
    </location>
</feature>
<feature type="compositionally biased region" description="Basic and acidic residues" evidence="19">
    <location>
        <begin position="193"/>
        <end position="204"/>
    </location>
</feature>
<feature type="region of interest" description="Disordered" evidence="19">
    <location>
        <begin position="1"/>
        <end position="32"/>
    </location>
</feature>
<keyword evidence="9" id="KW-0498">Mitosis</keyword>
<gene>
    <name evidence="20" type="ORF">A4X09_0g3717</name>
</gene>
<dbReference type="GO" id="GO:0007059">
    <property type="term" value="P:chromosome segregation"/>
    <property type="evidence" value="ECO:0007669"/>
    <property type="project" value="UniProtKB-KW"/>
</dbReference>
<evidence type="ECO:0000256" key="6">
    <source>
        <dbReference type="ARBA" id="ARBA00022490"/>
    </source>
</evidence>
<evidence type="ECO:0000256" key="18">
    <source>
        <dbReference type="ARBA" id="ARBA00044358"/>
    </source>
</evidence>
<comment type="similarity">
    <text evidence="4">Belongs to the DASH complex DUO1 family.</text>
</comment>
<comment type="caution">
    <text evidence="20">The sequence shown here is derived from an EMBL/GenBank/DDBJ whole genome shotgun (WGS) entry which is preliminary data.</text>
</comment>
<feature type="compositionally biased region" description="Low complexity" evidence="19">
    <location>
        <begin position="121"/>
        <end position="145"/>
    </location>
</feature>
<evidence type="ECO:0000256" key="3">
    <source>
        <dbReference type="ARBA" id="ARBA00004629"/>
    </source>
</evidence>
<evidence type="ECO:0000256" key="19">
    <source>
        <dbReference type="SAM" id="MobiDB-lite"/>
    </source>
</evidence>
<evidence type="ECO:0000256" key="14">
    <source>
        <dbReference type="ARBA" id="ARBA00023242"/>
    </source>
</evidence>
<keyword evidence="16" id="KW-0137">Centromere</keyword>
<comment type="subcellular location">
    <subcellularLocation>
        <location evidence="3">Chromosome</location>
        <location evidence="3">Centromere</location>
        <location evidence="3">Kinetochore</location>
    </subcellularLocation>
    <subcellularLocation>
        <location evidence="2">Cytoplasm</location>
        <location evidence="2">Cytoskeleton</location>
        <location evidence="2">Spindle</location>
    </subcellularLocation>
    <subcellularLocation>
        <location evidence="1">Nucleus</location>
    </subcellularLocation>
</comment>
<dbReference type="AlphaFoldDB" id="A0A8X7T596"/>
<proteinExistence type="inferred from homology"/>
<evidence type="ECO:0000256" key="15">
    <source>
        <dbReference type="ARBA" id="ARBA00023306"/>
    </source>
</evidence>
<feature type="compositionally biased region" description="Low complexity" evidence="19">
    <location>
        <begin position="425"/>
        <end position="459"/>
    </location>
</feature>
<keyword evidence="15" id="KW-0131">Cell cycle</keyword>
<evidence type="ECO:0000256" key="10">
    <source>
        <dbReference type="ARBA" id="ARBA00022829"/>
    </source>
</evidence>
<feature type="compositionally biased region" description="Low complexity" evidence="19">
    <location>
        <begin position="407"/>
        <end position="417"/>
    </location>
</feature>
<evidence type="ECO:0000256" key="5">
    <source>
        <dbReference type="ARBA" id="ARBA00022454"/>
    </source>
</evidence>
<evidence type="ECO:0000256" key="9">
    <source>
        <dbReference type="ARBA" id="ARBA00022776"/>
    </source>
</evidence>
<evidence type="ECO:0000256" key="7">
    <source>
        <dbReference type="ARBA" id="ARBA00022618"/>
    </source>
</evidence>
<dbReference type="PANTHER" id="PTHR28216">
    <property type="entry name" value="DASH COMPLEX SUBUNIT DUO1"/>
    <property type="match status" value="1"/>
</dbReference>
<evidence type="ECO:0000256" key="11">
    <source>
        <dbReference type="ARBA" id="ARBA00022838"/>
    </source>
</evidence>
<evidence type="ECO:0000256" key="2">
    <source>
        <dbReference type="ARBA" id="ARBA00004186"/>
    </source>
</evidence>
<name>A0A8X7T596_9BASI</name>
<keyword evidence="7" id="KW-0132">Cell division</keyword>
<feature type="compositionally biased region" description="Polar residues" evidence="19">
    <location>
        <begin position="1"/>
        <end position="13"/>
    </location>
</feature>
<keyword evidence="12" id="KW-0175">Coiled coil</keyword>
<dbReference type="Pfam" id="PF08651">
    <property type="entry name" value="DASH_Duo1"/>
    <property type="match status" value="1"/>
</dbReference>
<sequence>MSSSRPQTPQTPRTRAARPVTSPNLLDNLLTTADADTDAATAPNLADLSLTELVAPNQPSKAAKQQGGRPSLKGKGRASRPSWGPTPAGTTSGQIRLLQGLPDLGEDDSNATGASVLSSFSKASGKLPPSAASGPGARGAAGRPRFSLFTRKSLAPTQLQRAGAGTEAQDLDEPQTGAASLPRLSEVDPLADESVRLVDDRLPEPELAPPPAQPQHEDSASSSIEPSNDPSSDAAGNDSSTLRAIASREREEALKRNLLEVRRMNEVFEGYESMLMGSAEQIDQFDSRVKTTDHLLDCYIALLRDSSRTQELLLSTEWKGASADSAEAHDLAVALAERETERVRELEERRRREAEIERRRREAEGRERERAREEEAKRAALVASAGYGGVRGGTRAATGAARGGAGASVRRGASTAGAGTGRGGARPPVAGHTRGASASTRGASSASSSSSSRLGRPSSIPRPPSAGGY</sequence>
<reference evidence="20" key="1">
    <citation type="submission" date="2016-04" db="EMBL/GenBank/DDBJ databases">
        <authorList>
            <person name="Nguyen H.D."/>
            <person name="Samba Siva P."/>
            <person name="Cullis J."/>
            <person name="Levesque C.A."/>
            <person name="Hambleton S."/>
        </authorList>
    </citation>
    <scope>NUCLEOTIDE SEQUENCE</scope>
    <source>
        <strain evidence="20">DAOMC 236422</strain>
    </source>
</reference>
<keyword evidence="10" id="KW-0159">Chromosome partition</keyword>
<reference evidence="20" key="2">
    <citation type="journal article" date="2019" name="IMA Fungus">
        <title>Genome sequencing and comparison of five Tilletia species to identify candidate genes for the detection of regulated species infecting wheat.</title>
        <authorList>
            <person name="Nguyen H.D.T."/>
            <person name="Sultana T."/>
            <person name="Kesanakurti P."/>
            <person name="Hambleton S."/>
        </authorList>
    </citation>
    <scope>NUCLEOTIDE SEQUENCE</scope>
    <source>
        <strain evidence="20">DAOMC 236422</strain>
    </source>
</reference>
<dbReference type="GO" id="GO:0072686">
    <property type="term" value="C:mitotic spindle"/>
    <property type="evidence" value="ECO:0007669"/>
    <property type="project" value="InterPro"/>
</dbReference>
<evidence type="ECO:0000256" key="16">
    <source>
        <dbReference type="ARBA" id="ARBA00023328"/>
    </source>
</evidence>
<keyword evidence="5" id="KW-0158">Chromosome</keyword>
<dbReference type="GO" id="GO:0000278">
    <property type="term" value="P:mitotic cell cycle"/>
    <property type="evidence" value="ECO:0007669"/>
    <property type="project" value="InterPro"/>
</dbReference>
<evidence type="ECO:0000256" key="4">
    <source>
        <dbReference type="ARBA" id="ARBA00005366"/>
    </source>
</evidence>